<dbReference type="GO" id="GO:0016301">
    <property type="term" value="F:kinase activity"/>
    <property type="evidence" value="ECO:0007669"/>
    <property type="project" value="UniProtKB-KW"/>
</dbReference>
<dbReference type="Gene3D" id="3.30.470.20">
    <property type="entry name" value="ATP-grasp fold, B domain"/>
    <property type="match status" value="1"/>
</dbReference>
<dbReference type="InterPro" id="IPR002192">
    <property type="entry name" value="PPDK_AMP/ATP-bd"/>
</dbReference>
<keyword evidence="3" id="KW-0808">Transferase</keyword>
<evidence type="ECO:0000259" key="1">
    <source>
        <dbReference type="Pfam" id="PF00391"/>
    </source>
</evidence>
<proteinExistence type="predicted"/>
<dbReference type="EMBL" id="WNKS01000001">
    <property type="protein sequence ID" value="MTV29814.1"/>
    <property type="molecule type" value="Genomic_DNA"/>
</dbReference>
<dbReference type="OrthoDB" id="9765468at2"/>
<dbReference type="SUPFAM" id="SSF52009">
    <property type="entry name" value="Phosphohistidine domain"/>
    <property type="match status" value="1"/>
</dbReference>
<dbReference type="InterPro" id="IPR008279">
    <property type="entry name" value="PEP-util_enz_mobile_dom"/>
</dbReference>
<dbReference type="InterPro" id="IPR051549">
    <property type="entry name" value="PEP_Utilizing_Enz"/>
</dbReference>
<name>A0A6N8DM13_RHOAC</name>
<keyword evidence="3" id="KW-0670">Pyruvate</keyword>
<dbReference type="Gene3D" id="3.30.1490.20">
    <property type="entry name" value="ATP-grasp fold, A domain"/>
    <property type="match status" value="2"/>
</dbReference>
<dbReference type="Pfam" id="PF00391">
    <property type="entry name" value="PEP-utilizers"/>
    <property type="match status" value="1"/>
</dbReference>
<feature type="domain" description="PEP-utilising enzyme mobile" evidence="1">
    <location>
        <begin position="830"/>
        <end position="898"/>
    </location>
</feature>
<dbReference type="GO" id="GO:0005524">
    <property type="term" value="F:ATP binding"/>
    <property type="evidence" value="ECO:0007669"/>
    <property type="project" value="InterPro"/>
</dbReference>
<feature type="domain" description="Pyruvate phosphate dikinase AMP/ATP-binding" evidence="2">
    <location>
        <begin position="110"/>
        <end position="331"/>
    </location>
</feature>
<evidence type="ECO:0000259" key="2">
    <source>
        <dbReference type="Pfam" id="PF01326"/>
    </source>
</evidence>
<dbReference type="InterPro" id="IPR013815">
    <property type="entry name" value="ATP_grasp_subdomain_1"/>
</dbReference>
<evidence type="ECO:0000313" key="4">
    <source>
        <dbReference type="Proteomes" id="UP000439113"/>
    </source>
</evidence>
<dbReference type="PANTHER" id="PTHR43615">
    <property type="entry name" value="PHOSPHOENOLPYRUVATE SYNTHASE-RELATED"/>
    <property type="match status" value="1"/>
</dbReference>
<protein>
    <submittedName>
        <fullName evidence="3">Pyruvate phosphate dikinase</fullName>
    </submittedName>
</protein>
<dbReference type="InterPro" id="IPR036637">
    <property type="entry name" value="Phosphohistidine_dom_sf"/>
</dbReference>
<gene>
    <name evidence="3" type="ORF">GJ654_02260</name>
</gene>
<keyword evidence="3" id="KW-0418">Kinase</keyword>
<sequence>MGRNSCALDARALPSRRWAHRPCAGLLNPLDGCERMTGVSVCVSEMTLVPPLEAPARRDFILGLDEIGPDDAGLVGGKAFPLATLLQSGFCVPNGFCVTSNAFHARIGEDAVLPDDLREDLAEAWRRSGFRNAAVRSSATEEDGRETSWAGVFPTVLPVRDADEMIAAVQTCFRALHAPEAEFLRSHRRRSARPAMAVLVQELVEAEAAGIVFTANPVTGARGEIVINAIRGLGEPLASGRVNGDMVVAGRDGAIRSQVVSDQAFMLTSEGPVPLAEAKPALTRAQAEKLAHLAVEVEDVFGCPQDIEFAIADGRVHLLQARPITGVDSAAVGEAEIAGYLDKARVRLSKRVAILRRQGRLTGRRAIFSSGNIGELLPTPTPMSFGLFRAIFAGPGGAIAAGRQKLGYALDADAADPLYEEICGQPYFNVEIDAKTFCIGAPIDVDDILDSIAREPGRASYPEFGLYSQGLSLDDAQARHGEAEGFLRHAAFWRFHARMRAAARALLRRGAQDEADWFQALKPPRPDEIEGSAADLLAAFQRRLERLRKLCVDFVMAARLAFFFADLVRWRLRRHLGDDRLIGELLKGLDGSMVTQQAFDLEKLAQGHVSSESFLAAYGHCAANELEISLPRFAEEPQILDRLLRDLSASGRRPAAEFCAQQRQRREAQREVRRQLMDAGVVEPEIRAFFADLRLAQNFLPRRETAKHFYTGEYRGLRGLLLEINGRLGWAEGDIFHLEPEEIGGALARPDAFAPLVCARRRERKIAALLAAERRIPAVIFADALDKIGARVEVATSGAFVGAPVAPGAVVGRVMLLDEGATGAPPGCRHDRILVAHSANLGLAPWLRVAAGLIVEVGGVLAHAACQARESGIPALVLEGATSLLRDGMLVSLDGATGRIEILEMS</sequence>
<comment type="caution">
    <text evidence="3">The sequence shown here is derived from an EMBL/GenBank/DDBJ whole genome shotgun (WGS) entry which is preliminary data.</text>
</comment>
<organism evidence="3 4">
    <name type="scientific">Rhodoblastus acidophilus</name>
    <name type="common">Rhodopseudomonas acidophila</name>
    <dbReference type="NCBI Taxonomy" id="1074"/>
    <lineage>
        <taxon>Bacteria</taxon>
        <taxon>Pseudomonadati</taxon>
        <taxon>Pseudomonadota</taxon>
        <taxon>Alphaproteobacteria</taxon>
        <taxon>Hyphomicrobiales</taxon>
        <taxon>Rhodoblastaceae</taxon>
        <taxon>Rhodoblastus</taxon>
    </lineage>
</organism>
<dbReference type="PANTHER" id="PTHR43615:SF1">
    <property type="entry name" value="PPDK_N DOMAIN-CONTAINING PROTEIN"/>
    <property type="match status" value="1"/>
</dbReference>
<reference evidence="3 4" key="1">
    <citation type="submission" date="2019-11" db="EMBL/GenBank/DDBJ databases">
        <title>Whole-genome sequence of a Rhodoblastus acidophilus DSM 142.</title>
        <authorList>
            <person name="Kyndt J.A."/>
            <person name="Meyer T.E."/>
        </authorList>
    </citation>
    <scope>NUCLEOTIDE SEQUENCE [LARGE SCALE GENOMIC DNA]</scope>
    <source>
        <strain evidence="3 4">DSM 142</strain>
    </source>
</reference>
<dbReference type="Pfam" id="PF01326">
    <property type="entry name" value="PPDK_N"/>
    <property type="match status" value="1"/>
</dbReference>
<dbReference type="SUPFAM" id="SSF56059">
    <property type="entry name" value="Glutathione synthetase ATP-binding domain-like"/>
    <property type="match status" value="1"/>
</dbReference>
<accession>A0A6N8DM13</accession>
<evidence type="ECO:0000313" key="3">
    <source>
        <dbReference type="EMBL" id="MTV29814.1"/>
    </source>
</evidence>
<dbReference type="Proteomes" id="UP000439113">
    <property type="component" value="Unassembled WGS sequence"/>
</dbReference>
<dbReference type="AlphaFoldDB" id="A0A6N8DM13"/>
<dbReference type="Gene3D" id="3.50.30.10">
    <property type="entry name" value="Phosphohistidine domain"/>
    <property type="match status" value="1"/>
</dbReference>